<evidence type="ECO:0000256" key="5">
    <source>
        <dbReference type="ARBA" id="ARBA00022670"/>
    </source>
</evidence>
<feature type="transmembrane region" description="Helical" evidence="13">
    <location>
        <begin position="132"/>
        <end position="154"/>
    </location>
</feature>
<comment type="similarity">
    <text evidence="3">Belongs to the peptidase M50B family.</text>
</comment>
<dbReference type="GO" id="GO:0006508">
    <property type="term" value="P:proteolysis"/>
    <property type="evidence" value="ECO:0007669"/>
    <property type="project" value="UniProtKB-KW"/>
</dbReference>
<evidence type="ECO:0000256" key="6">
    <source>
        <dbReference type="ARBA" id="ARBA00022692"/>
    </source>
</evidence>
<dbReference type="InterPro" id="IPR052348">
    <property type="entry name" value="Metallopeptidase_M50B"/>
</dbReference>
<dbReference type="PANTHER" id="PTHR35864">
    <property type="entry name" value="ZINC METALLOPROTEASE MJ0611-RELATED"/>
    <property type="match status" value="1"/>
</dbReference>
<feature type="domain" description="Peptidase M50" evidence="14">
    <location>
        <begin position="122"/>
        <end position="185"/>
    </location>
</feature>
<evidence type="ECO:0000259" key="14">
    <source>
        <dbReference type="Pfam" id="PF02163"/>
    </source>
</evidence>
<keyword evidence="11" id="KW-0482">Metalloprotease</keyword>
<feature type="transmembrane region" description="Helical" evidence="13">
    <location>
        <begin position="91"/>
        <end position="112"/>
    </location>
</feature>
<evidence type="ECO:0000313" key="16">
    <source>
        <dbReference type="Proteomes" id="UP000326912"/>
    </source>
</evidence>
<reference evidence="15 16" key="1">
    <citation type="submission" date="2019-10" db="EMBL/GenBank/DDBJ databases">
        <title>Dictyobacter vulcani sp. nov., within the class Ktedonobacteria, isolated from soil of volcanic Mt. Zao.</title>
        <authorList>
            <person name="Zheng Y."/>
            <person name="Wang C.M."/>
            <person name="Sakai Y."/>
            <person name="Abe K."/>
            <person name="Yokota A."/>
            <person name="Yabe S."/>
        </authorList>
    </citation>
    <scope>NUCLEOTIDE SEQUENCE [LARGE SCALE GENOMIC DNA]</scope>
    <source>
        <strain evidence="15 16">W12</strain>
    </source>
</reference>
<keyword evidence="9" id="KW-0862">Zinc</keyword>
<keyword evidence="8" id="KW-0378">Hydrolase</keyword>
<evidence type="ECO:0000256" key="8">
    <source>
        <dbReference type="ARBA" id="ARBA00022801"/>
    </source>
</evidence>
<dbReference type="Proteomes" id="UP000326912">
    <property type="component" value="Unassembled WGS sequence"/>
</dbReference>
<keyword evidence="5" id="KW-0645">Protease</keyword>
<dbReference type="GO" id="GO:0005886">
    <property type="term" value="C:plasma membrane"/>
    <property type="evidence" value="ECO:0007669"/>
    <property type="project" value="UniProtKB-SubCell"/>
</dbReference>
<evidence type="ECO:0000256" key="13">
    <source>
        <dbReference type="SAM" id="Phobius"/>
    </source>
</evidence>
<organism evidence="15 16">
    <name type="scientific">Dictyobacter vulcani</name>
    <dbReference type="NCBI Taxonomy" id="2607529"/>
    <lineage>
        <taxon>Bacteria</taxon>
        <taxon>Bacillati</taxon>
        <taxon>Chloroflexota</taxon>
        <taxon>Ktedonobacteria</taxon>
        <taxon>Ktedonobacterales</taxon>
        <taxon>Dictyobacteraceae</taxon>
        <taxon>Dictyobacter</taxon>
    </lineage>
</organism>
<dbReference type="CDD" id="cd06158">
    <property type="entry name" value="S2P-M50_like_1"/>
    <property type="match status" value="1"/>
</dbReference>
<dbReference type="InterPro" id="IPR008915">
    <property type="entry name" value="Peptidase_M50"/>
</dbReference>
<evidence type="ECO:0000256" key="4">
    <source>
        <dbReference type="ARBA" id="ARBA00022475"/>
    </source>
</evidence>
<comment type="caution">
    <text evidence="15">The sequence shown here is derived from an EMBL/GenBank/DDBJ whole genome shotgun (WGS) entry which is preliminary data.</text>
</comment>
<dbReference type="GO" id="GO:0008237">
    <property type="term" value="F:metallopeptidase activity"/>
    <property type="evidence" value="ECO:0007669"/>
    <property type="project" value="UniProtKB-KW"/>
</dbReference>
<comment type="cofactor">
    <cofactor evidence="1">
        <name>Zn(2+)</name>
        <dbReference type="ChEBI" id="CHEBI:29105"/>
    </cofactor>
</comment>
<sequence>MLDVILSLMIIVSFLAAIPLHEWAHAQMAYQLGDRTPGTLERKTLRLGSHIDPIGTLLCVIMAFQAYLGIGWGRPIKPDPWKMKVGANTGILLVACAGPLFNLLIGLAVAALTRVIIPITGDNIALHFVMKLLSVFATVNIGLAIFNLIPCYPLDGYQVLYTFLPSRQAVQFARTAAYGPFIILILFFFLPFIVQFTPGLREFPLFKLASYISSLALFLASLMAGTPLDQYYIYGNYIFQ</sequence>
<evidence type="ECO:0000256" key="3">
    <source>
        <dbReference type="ARBA" id="ARBA00007931"/>
    </source>
</evidence>
<evidence type="ECO:0000256" key="12">
    <source>
        <dbReference type="ARBA" id="ARBA00023136"/>
    </source>
</evidence>
<dbReference type="InterPro" id="IPR044537">
    <property type="entry name" value="Rip2-like"/>
</dbReference>
<protein>
    <recommendedName>
        <fullName evidence="14">Peptidase M50 domain-containing protein</fullName>
    </recommendedName>
</protein>
<comment type="subcellular location">
    <subcellularLocation>
        <location evidence="2">Cell membrane</location>
        <topology evidence="2">Multi-pass membrane protein</topology>
    </subcellularLocation>
</comment>
<evidence type="ECO:0000256" key="9">
    <source>
        <dbReference type="ARBA" id="ARBA00022833"/>
    </source>
</evidence>
<evidence type="ECO:0000256" key="2">
    <source>
        <dbReference type="ARBA" id="ARBA00004651"/>
    </source>
</evidence>
<evidence type="ECO:0000313" key="15">
    <source>
        <dbReference type="EMBL" id="GER87569.1"/>
    </source>
</evidence>
<name>A0A5J4KN56_9CHLR</name>
<feature type="transmembrane region" description="Helical" evidence="13">
    <location>
        <begin position="175"/>
        <end position="196"/>
    </location>
</feature>
<accession>A0A5J4KN56</accession>
<evidence type="ECO:0000256" key="10">
    <source>
        <dbReference type="ARBA" id="ARBA00022989"/>
    </source>
</evidence>
<feature type="transmembrane region" description="Helical" evidence="13">
    <location>
        <begin position="50"/>
        <end position="70"/>
    </location>
</feature>
<keyword evidence="10 13" id="KW-1133">Transmembrane helix</keyword>
<dbReference type="PANTHER" id="PTHR35864:SF1">
    <property type="entry name" value="ZINC METALLOPROTEASE YWHC-RELATED"/>
    <property type="match status" value="1"/>
</dbReference>
<gene>
    <name evidence="15" type="ORF">KDW_17310</name>
</gene>
<keyword evidence="4" id="KW-1003">Cell membrane</keyword>
<feature type="transmembrane region" description="Helical" evidence="13">
    <location>
        <begin position="208"/>
        <end position="228"/>
    </location>
</feature>
<evidence type="ECO:0000256" key="11">
    <source>
        <dbReference type="ARBA" id="ARBA00023049"/>
    </source>
</evidence>
<dbReference type="RefSeq" id="WP_151755552.1">
    <property type="nucleotide sequence ID" value="NZ_BKZW01000001.1"/>
</dbReference>
<evidence type="ECO:0000256" key="1">
    <source>
        <dbReference type="ARBA" id="ARBA00001947"/>
    </source>
</evidence>
<keyword evidence="16" id="KW-1185">Reference proteome</keyword>
<evidence type="ECO:0000256" key="7">
    <source>
        <dbReference type="ARBA" id="ARBA00022723"/>
    </source>
</evidence>
<dbReference type="EMBL" id="BKZW01000001">
    <property type="protein sequence ID" value="GER87569.1"/>
    <property type="molecule type" value="Genomic_DNA"/>
</dbReference>
<keyword evidence="12 13" id="KW-0472">Membrane</keyword>
<keyword evidence="6 13" id="KW-0812">Transmembrane</keyword>
<proteinExistence type="inferred from homology"/>
<dbReference type="GO" id="GO:0046872">
    <property type="term" value="F:metal ion binding"/>
    <property type="evidence" value="ECO:0007669"/>
    <property type="project" value="UniProtKB-KW"/>
</dbReference>
<keyword evidence="7" id="KW-0479">Metal-binding</keyword>
<dbReference type="AlphaFoldDB" id="A0A5J4KN56"/>
<dbReference type="Pfam" id="PF02163">
    <property type="entry name" value="Peptidase_M50"/>
    <property type="match status" value="1"/>
</dbReference>